<keyword evidence="1" id="KW-0812">Transmembrane</keyword>
<evidence type="ECO:0000313" key="2">
    <source>
        <dbReference type="EMBL" id="PKQ69030.1"/>
    </source>
</evidence>
<name>A0A2N3IFE2_9BACT</name>
<feature type="transmembrane region" description="Helical" evidence="1">
    <location>
        <begin position="112"/>
        <end position="132"/>
    </location>
</feature>
<proteinExistence type="predicted"/>
<keyword evidence="3" id="KW-1185">Reference proteome</keyword>
<feature type="transmembrane region" description="Helical" evidence="1">
    <location>
        <begin position="63"/>
        <end position="81"/>
    </location>
</feature>
<organism evidence="2 3">
    <name type="scientific">Labilibaculum manganireducens</name>
    <dbReference type="NCBI Taxonomy" id="1940525"/>
    <lineage>
        <taxon>Bacteria</taxon>
        <taxon>Pseudomonadati</taxon>
        <taxon>Bacteroidota</taxon>
        <taxon>Bacteroidia</taxon>
        <taxon>Marinilabiliales</taxon>
        <taxon>Marinifilaceae</taxon>
        <taxon>Labilibaculum</taxon>
    </lineage>
</organism>
<dbReference type="AlphaFoldDB" id="A0A2N3IFE2"/>
<comment type="caution">
    <text evidence="2">The sequence shown here is derived from an EMBL/GenBank/DDBJ whole genome shotgun (WGS) entry which is preliminary data.</text>
</comment>
<evidence type="ECO:0000256" key="1">
    <source>
        <dbReference type="SAM" id="Phobius"/>
    </source>
</evidence>
<reference evidence="2 3" key="1">
    <citation type="journal article" date="2017" name="Front. Microbiol.">
        <title>Labilibaculum manganireducens gen. nov., sp. nov. and Labilibaculum filiforme sp. nov., Novel Bacteroidetes Isolated from Subsurface Sediments of the Baltic Sea.</title>
        <authorList>
            <person name="Vandieken V."/>
            <person name="Marshall I.P."/>
            <person name="Niemann H."/>
            <person name="Engelen B."/>
            <person name="Cypionka H."/>
        </authorList>
    </citation>
    <scope>NUCLEOTIDE SEQUENCE [LARGE SCALE GENOMIC DNA]</scope>
    <source>
        <strain evidence="2 3">59.10-2M</strain>
    </source>
</reference>
<gene>
    <name evidence="2" type="ORF">BZG01_01615</name>
</gene>
<evidence type="ECO:0000313" key="3">
    <source>
        <dbReference type="Proteomes" id="UP000233618"/>
    </source>
</evidence>
<protein>
    <submittedName>
        <fullName evidence="2">Uncharacterized protein</fullName>
    </submittedName>
</protein>
<keyword evidence="1" id="KW-0472">Membrane</keyword>
<accession>A0A2N3IFE2</accession>
<sequence>MMKFLFKYLLSANYSFAKRWVNEKMPQQILPAAIHTFTTPFTFVLGGLYFAFIGSINYKFETYTPIFIGLLIVLLPTSIPIERKAKKAISKWGLEKEYKSLNKTQRSNRNTFAFLFFFGGLALFFYLGVTYFSGYSLK</sequence>
<dbReference type="Proteomes" id="UP000233618">
    <property type="component" value="Unassembled WGS sequence"/>
</dbReference>
<keyword evidence="1" id="KW-1133">Transmembrane helix</keyword>
<dbReference type="EMBL" id="MVDE01000002">
    <property type="protein sequence ID" value="PKQ69030.1"/>
    <property type="molecule type" value="Genomic_DNA"/>
</dbReference>
<feature type="transmembrane region" description="Helical" evidence="1">
    <location>
        <begin position="29"/>
        <end position="51"/>
    </location>
</feature>